<reference evidence="14 15" key="1">
    <citation type="submission" date="2021-06" db="EMBL/GenBank/DDBJ databases">
        <authorList>
            <person name="Sun Q."/>
            <person name="Li D."/>
        </authorList>
    </citation>
    <scope>NUCLEOTIDE SEQUENCE [LARGE SCALE GENOMIC DNA]</scope>
    <source>
        <strain evidence="14 15">MSJ-40</strain>
    </source>
</reference>
<evidence type="ECO:0000256" key="11">
    <source>
        <dbReference type="ARBA" id="ARBA00023136"/>
    </source>
</evidence>
<dbReference type="Pfam" id="PF00512">
    <property type="entry name" value="HisKA"/>
    <property type="match status" value="1"/>
</dbReference>
<evidence type="ECO:0000256" key="6">
    <source>
        <dbReference type="ARBA" id="ARBA00022679"/>
    </source>
</evidence>
<dbReference type="CDD" id="cd00082">
    <property type="entry name" value="HisKA"/>
    <property type="match status" value="1"/>
</dbReference>
<name>A0ABS6E9F2_9FIRM</name>
<dbReference type="PANTHER" id="PTHR45528:SF1">
    <property type="entry name" value="SENSOR HISTIDINE KINASE CPXA"/>
    <property type="match status" value="1"/>
</dbReference>
<keyword evidence="6" id="KW-0808">Transferase</keyword>
<dbReference type="InterPro" id="IPR003661">
    <property type="entry name" value="HisK_dim/P_dom"/>
</dbReference>
<keyword evidence="11 12" id="KW-0472">Membrane</keyword>
<dbReference type="RefSeq" id="WP_216521275.1">
    <property type="nucleotide sequence ID" value="NZ_JAHLPM010000016.1"/>
</dbReference>
<dbReference type="Proteomes" id="UP000749471">
    <property type="component" value="Unassembled WGS sequence"/>
</dbReference>
<dbReference type="PANTHER" id="PTHR45528">
    <property type="entry name" value="SENSOR HISTIDINE KINASE CPXA"/>
    <property type="match status" value="1"/>
</dbReference>
<protein>
    <recommendedName>
        <fullName evidence="3">histidine kinase</fullName>
        <ecNumber evidence="3">2.7.13.3</ecNumber>
    </recommendedName>
</protein>
<keyword evidence="7" id="KW-0547">Nucleotide-binding</keyword>
<dbReference type="EC" id="2.7.13.3" evidence="3"/>
<dbReference type="SMART" id="SM00388">
    <property type="entry name" value="HisKA"/>
    <property type="match status" value="1"/>
</dbReference>
<keyword evidence="8 14" id="KW-0418">Kinase</keyword>
<evidence type="ECO:0000256" key="3">
    <source>
        <dbReference type="ARBA" id="ARBA00012438"/>
    </source>
</evidence>
<evidence type="ECO:0000256" key="2">
    <source>
        <dbReference type="ARBA" id="ARBA00004651"/>
    </source>
</evidence>
<feature type="transmembrane region" description="Helical" evidence="12">
    <location>
        <begin position="131"/>
        <end position="150"/>
    </location>
</feature>
<keyword evidence="9" id="KW-0067">ATP-binding</keyword>
<accession>A0ABS6E9F2</accession>
<comment type="caution">
    <text evidence="14">The sequence shown here is derived from an EMBL/GenBank/DDBJ whole genome shotgun (WGS) entry which is preliminary data.</text>
</comment>
<feature type="transmembrane region" description="Helical" evidence="12">
    <location>
        <begin position="170"/>
        <end position="191"/>
    </location>
</feature>
<proteinExistence type="predicted"/>
<dbReference type="EMBL" id="JAHLPM010000016">
    <property type="protein sequence ID" value="MBU5439567.1"/>
    <property type="molecule type" value="Genomic_DNA"/>
</dbReference>
<dbReference type="GO" id="GO:0016301">
    <property type="term" value="F:kinase activity"/>
    <property type="evidence" value="ECO:0007669"/>
    <property type="project" value="UniProtKB-KW"/>
</dbReference>
<organism evidence="14 15">
    <name type="scientific">Tissierella simiarum</name>
    <dbReference type="NCBI Taxonomy" id="2841534"/>
    <lineage>
        <taxon>Bacteria</taxon>
        <taxon>Bacillati</taxon>
        <taxon>Bacillota</taxon>
        <taxon>Tissierellia</taxon>
        <taxon>Tissierellales</taxon>
        <taxon>Tissierellaceae</taxon>
        <taxon>Tissierella</taxon>
    </lineage>
</organism>
<dbReference type="SMART" id="SM00387">
    <property type="entry name" value="HATPase_c"/>
    <property type="match status" value="1"/>
</dbReference>
<evidence type="ECO:0000259" key="13">
    <source>
        <dbReference type="PROSITE" id="PS50109"/>
    </source>
</evidence>
<keyword evidence="5" id="KW-0597">Phosphoprotein</keyword>
<comment type="catalytic activity">
    <reaction evidence="1">
        <text>ATP + protein L-histidine = ADP + protein N-phospho-L-histidine.</text>
        <dbReference type="EC" id="2.7.13.3"/>
    </reaction>
</comment>
<evidence type="ECO:0000313" key="14">
    <source>
        <dbReference type="EMBL" id="MBU5439567.1"/>
    </source>
</evidence>
<keyword evidence="4" id="KW-1003">Cell membrane</keyword>
<comment type="subcellular location">
    <subcellularLocation>
        <location evidence="2">Cell membrane</location>
        <topology evidence="2">Multi-pass membrane protein</topology>
    </subcellularLocation>
</comment>
<keyword evidence="12" id="KW-0812">Transmembrane</keyword>
<feature type="domain" description="Histidine kinase" evidence="13">
    <location>
        <begin position="258"/>
        <end position="473"/>
    </location>
</feature>
<evidence type="ECO:0000256" key="8">
    <source>
        <dbReference type="ARBA" id="ARBA00022777"/>
    </source>
</evidence>
<evidence type="ECO:0000256" key="9">
    <source>
        <dbReference type="ARBA" id="ARBA00022840"/>
    </source>
</evidence>
<sequence length="473" mass="54452">MKRKLTFNFIISIILIIAVVVIINIISLFGFLFLRAKYDFKFLGYNSTGHKYLDPQIYVRDFSENIQYENGSFFITNEGKLSLDSNNAWIQILDGNGKEVYNYKKVETNPTKYTPFQIIDYYKYSKPSTMFIGNVNIAGLEYSYLIGFPLELISKNVLIYNKDQLASSLAYILLIVLFVDIIIASLFGLYFSTKLIKPIDEIVEGISKLSEGKYHIDLKEKGIYKDVYANINNLALSLESNNRERKKIDTMKEEWISNISHDIKTPLSSIKGYSELLGSDYYITKEEIKEYAEIIENKSMYIKEVVEDLHLSTRLKNKDIKLKLEKVNLVKLIKEIIVDILNNPNNKNENIHFISSREIIENNIDIVLFKRAINNILLNAISHNNQDVKIDVIVEKIKNKTIIKIEDNGKGIAKKDMENIFNRYYRGTNTNQEGSGLGLAIANDIIKIHGGKIEMESQLQKGTIFTIILFNLH</sequence>
<evidence type="ECO:0000256" key="7">
    <source>
        <dbReference type="ARBA" id="ARBA00022741"/>
    </source>
</evidence>
<dbReference type="CDD" id="cd00075">
    <property type="entry name" value="HATPase"/>
    <property type="match status" value="1"/>
</dbReference>
<dbReference type="Pfam" id="PF02518">
    <property type="entry name" value="HATPase_c"/>
    <property type="match status" value="1"/>
</dbReference>
<evidence type="ECO:0000256" key="12">
    <source>
        <dbReference type="SAM" id="Phobius"/>
    </source>
</evidence>
<evidence type="ECO:0000256" key="5">
    <source>
        <dbReference type="ARBA" id="ARBA00022553"/>
    </source>
</evidence>
<dbReference type="InterPro" id="IPR005467">
    <property type="entry name" value="His_kinase_dom"/>
</dbReference>
<dbReference type="InterPro" id="IPR003594">
    <property type="entry name" value="HATPase_dom"/>
</dbReference>
<evidence type="ECO:0000256" key="1">
    <source>
        <dbReference type="ARBA" id="ARBA00000085"/>
    </source>
</evidence>
<feature type="transmembrane region" description="Helical" evidence="12">
    <location>
        <begin position="6"/>
        <end position="34"/>
    </location>
</feature>
<dbReference type="PROSITE" id="PS50109">
    <property type="entry name" value="HIS_KIN"/>
    <property type="match status" value="1"/>
</dbReference>
<keyword evidence="10" id="KW-0902">Two-component regulatory system</keyword>
<evidence type="ECO:0000256" key="4">
    <source>
        <dbReference type="ARBA" id="ARBA00022475"/>
    </source>
</evidence>
<gene>
    <name evidence="14" type="ORF">KQI42_16250</name>
</gene>
<dbReference type="InterPro" id="IPR050398">
    <property type="entry name" value="HssS/ArlS-like"/>
</dbReference>
<keyword evidence="12" id="KW-1133">Transmembrane helix</keyword>
<keyword evidence="15" id="KW-1185">Reference proteome</keyword>
<evidence type="ECO:0000313" key="15">
    <source>
        <dbReference type="Proteomes" id="UP000749471"/>
    </source>
</evidence>
<evidence type="ECO:0000256" key="10">
    <source>
        <dbReference type="ARBA" id="ARBA00023012"/>
    </source>
</evidence>